<keyword evidence="3" id="KW-1185">Reference proteome</keyword>
<evidence type="ECO:0000256" key="1">
    <source>
        <dbReference type="SAM" id="Phobius"/>
    </source>
</evidence>
<reference evidence="3" key="1">
    <citation type="submission" date="2016-02" db="EMBL/GenBank/DDBJ databases">
        <authorList>
            <person name="Schultz-Johansen M."/>
            <person name="Glaring M.A."/>
            <person name="Bech P.K."/>
            <person name="Stougaard P."/>
        </authorList>
    </citation>
    <scope>NUCLEOTIDE SEQUENCE [LARGE SCALE GENOMIC DNA]</scope>
    <source>
        <strain evidence="3">S66</strain>
    </source>
</reference>
<keyword evidence="1" id="KW-0472">Membrane</keyword>
<dbReference type="OrthoDB" id="6332833at2"/>
<evidence type="ECO:0000313" key="3">
    <source>
        <dbReference type="Proteomes" id="UP000070299"/>
    </source>
</evidence>
<evidence type="ECO:0000313" key="2">
    <source>
        <dbReference type="EMBL" id="KXI30158.1"/>
    </source>
</evidence>
<name>A0A136A4I6_9ALTE</name>
<protein>
    <submittedName>
        <fullName evidence="2">Uncharacterized protein</fullName>
    </submittedName>
</protein>
<dbReference type="Proteomes" id="UP000070299">
    <property type="component" value="Unassembled WGS sequence"/>
</dbReference>
<proteinExistence type="predicted"/>
<sequence length="86" mass="9814">MKWLQNFANQTDKRWAEFKFGLGIFVIGALLILAGARWWMYLQIPAVILLLIGGGYAAKGYFGILLYRLTSNFQKAKPPAEFDKDK</sequence>
<keyword evidence="1" id="KW-1133">Transmembrane helix</keyword>
<dbReference type="STRING" id="1799789.AX660_09205"/>
<gene>
    <name evidence="2" type="ORF">AX660_09205</name>
</gene>
<feature type="transmembrane region" description="Helical" evidence="1">
    <location>
        <begin position="20"/>
        <end position="40"/>
    </location>
</feature>
<dbReference type="AlphaFoldDB" id="A0A136A4I6"/>
<accession>A0A136A4I6</accession>
<keyword evidence="1" id="KW-0812">Transmembrane</keyword>
<dbReference type="EMBL" id="LSNE01000003">
    <property type="protein sequence ID" value="KXI30158.1"/>
    <property type="molecule type" value="Genomic_DNA"/>
</dbReference>
<organism evidence="2 3">
    <name type="scientific">Paraglaciecola hydrolytica</name>
    <dbReference type="NCBI Taxonomy" id="1799789"/>
    <lineage>
        <taxon>Bacteria</taxon>
        <taxon>Pseudomonadati</taxon>
        <taxon>Pseudomonadota</taxon>
        <taxon>Gammaproteobacteria</taxon>
        <taxon>Alteromonadales</taxon>
        <taxon>Alteromonadaceae</taxon>
        <taxon>Paraglaciecola</taxon>
    </lineage>
</organism>
<comment type="caution">
    <text evidence="2">The sequence shown here is derived from an EMBL/GenBank/DDBJ whole genome shotgun (WGS) entry which is preliminary data.</text>
</comment>
<dbReference type="RefSeq" id="WP_068374069.1">
    <property type="nucleotide sequence ID" value="NZ_LSNE01000003.1"/>
</dbReference>
<feature type="transmembrane region" description="Helical" evidence="1">
    <location>
        <begin position="46"/>
        <end position="67"/>
    </location>
</feature>